<dbReference type="Gene3D" id="1.10.10.10">
    <property type="entry name" value="Winged helix-like DNA-binding domain superfamily/Winged helix DNA-binding domain"/>
    <property type="match status" value="1"/>
</dbReference>
<dbReference type="Pfam" id="PF24035">
    <property type="entry name" value="DUF7344"/>
    <property type="match status" value="1"/>
</dbReference>
<keyword evidence="4" id="KW-1185">Reference proteome</keyword>
<dbReference type="InterPro" id="IPR036390">
    <property type="entry name" value="WH_DNA-bd_sf"/>
</dbReference>
<evidence type="ECO:0000313" key="4">
    <source>
        <dbReference type="Proteomes" id="UP001596407"/>
    </source>
</evidence>
<name>A0ABD5WK16_9EURY</name>
<protein>
    <recommendedName>
        <fullName evidence="2">DUF7344 domain-containing protein</fullName>
    </recommendedName>
</protein>
<dbReference type="InterPro" id="IPR036388">
    <property type="entry name" value="WH-like_DNA-bd_sf"/>
</dbReference>
<dbReference type="Proteomes" id="UP001596407">
    <property type="component" value="Unassembled WGS sequence"/>
</dbReference>
<feature type="domain" description="DUF7344" evidence="2">
    <location>
        <begin position="45"/>
        <end position="123"/>
    </location>
</feature>
<evidence type="ECO:0000313" key="3">
    <source>
        <dbReference type="EMBL" id="MFC7080902.1"/>
    </source>
</evidence>
<accession>A0ABD5WK16</accession>
<dbReference type="AlphaFoldDB" id="A0ABD5WK16"/>
<organism evidence="3 4">
    <name type="scientific">Halorussus caseinilyticus</name>
    <dbReference type="NCBI Taxonomy" id="3034025"/>
    <lineage>
        <taxon>Archaea</taxon>
        <taxon>Methanobacteriati</taxon>
        <taxon>Methanobacteriota</taxon>
        <taxon>Stenosarchaea group</taxon>
        <taxon>Halobacteria</taxon>
        <taxon>Halobacteriales</taxon>
        <taxon>Haladaptataceae</taxon>
        <taxon>Halorussus</taxon>
    </lineage>
</organism>
<dbReference type="EMBL" id="JBHSZH010000005">
    <property type="protein sequence ID" value="MFC7080902.1"/>
    <property type="molecule type" value="Genomic_DNA"/>
</dbReference>
<evidence type="ECO:0000259" key="2">
    <source>
        <dbReference type="Pfam" id="PF24035"/>
    </source>
</evidence>
<dbReference type="RefSeq" id="WP_276281214.1">
    <property type="nucleotide sequence ID" value="NZ_CP119809.1"/>
</dbReference>
<dbReference type="SUPFAM" id="SSF46785">
    <property type="entry name" value="Winged helix' DNA-binding domain"/>
    <property type="match status" value="1"/>
</dbReference>
<feature type="region of interest" description="Disordered" evidence="1">
    <location>
        <begin position="1"/>
        <end position="42"/>
    </location>
</feature>
<reference evidence="3 4" key="1">
    <citation type="journal article" date="2019" name="Int. J. Syst. Evol. Microbiol.">
        <title>The Global Catalogue of Microorganisms (GCM) 10K type strain sequencing project: providing services to taxonomists for standard genome sequencing and annotation.</title>
        <authorList>
            <consortium name="The Broad Institute Genomics Platform"/>
            <consortium name="The Broad Institute Genome Sequencing Center for Infectious Disease"/>
            <person name="Wu L."/>
            <person name="Ma J."/>
        </authorList>
    </citation>
    <scope>NUCLEOTIDE SEQUENCE [LARGE SCALE GENOMIC DNA]</scope>
    <source>
        <strain evidence="3 4">DT72</strain>
    </source>
</reference>
<proteinExistence type="predicted"/>
<feature type="compositionally biased region" description="Gly residues" evidence="1">
    <location>
        <begin position="18"/>
        <end position="35"/>
    </location>
</feature>
<gene>
    <name evidence="3" type="ORF">ACFQJ6_13075</name>
</gene>
<sequence length="144" mass="15864">MSDAGAGSDPDENDGDEPGAGGPGTSGPEAGGPTSGGLPRLDQYFDALSNERRRYALYYLSREEVANEDELARYVAARERGRSPSALSESAYERVRSDLHHKHLPRLADYGLVEFDPRSRVVRFRNPTRTLATLLWLSQLVEGE</sequence>
<comment type="caution">
    <text evidence="3">The sequence shown here is derived from an EMBL/GenBank/DDBJ whole genome shotgun (WGS) entry which is preliminary data.</text>
</comment>
<dbReference type="InterPro" id="IPR055768">
    <property type="entry name" value="DUF7344"/>
</dbReference>
<dbReference type="GeneID" id="79302402"/>
<evidence type="ECO:0000256" key="1">
    <source>
        <dbReference type="SAM" id="MobiDB-lite"/>
    </source>
</evidence>